<dbReference type="Pfam" id="PF12796">
    <property type="entry name" value="Ank_2"/>
    <property type="match status" value="2"/>
</dbReference>
<evidence type="ECO:0000256" key="3">
    <source>
        <dbReference type="PROSITE-ProRule" id="PRU00023"/>
    </source>
</evidence>
<dbReference type="PROSITE" id="PS50088">
    <property type="entry name" value="ANK_REPEAT"/>
    <property type="match status" value="4"/>
</dbReference>
<dbReference type="OrthoDB" id="20872at2759"/>
<dbReference type="PANTHER" id="PTHR24173:SF74">
    <property type="entry name" value="ANKYRIN REPEAT DOMAIN-CONTAINING PROTEIN 16"/>
    <property type="match status" value="1"/>
</dbReference>
<feature type="repeat" description="ANK" evidence="3">
    <location>
        <begin position="123"/>
        <end position="155"/>
    </location>
</feature>
<proteinExistence type="predicted"/>
<sequence>MKDEEVSRLLHRKSDISSVDTHRNTALHKATIKGNREIAHILLEKGANPRLRGNDGRTPLQIAVQDGNKPMVSLLLAGGADTSTRSRDHDRLTVLHEAVLNGDEGMVALLLGAGADTLARSKSGLTVLHLAVQRKNIAILDLLLRTGVEVSARSNFGMTAL</sequence>
<keyword evidence="5" id="KW-1185">Reference proteome</keyword>
<dbReference type="PANTHER" id="PTHR24173">
    <property type="entry name" value="ANKYRIN REPEAT CONTAINING"/>
    <property type="match status" value="1"/>
</dbReference>
<dbReference type="STRING" id="1392247.A0A3N4KWS5"/>
<evidence type="ECO:0000256" key="1">
    <source>
        <dbReference type="ARBA" id="ARBA00022737"/>
    </source>
</evidence>
<reference evidence="4 5" key="1">
    <citation type="journal article" date="2018" name="Nat. Ecol. Evol.">
        <title>Pezizomycetes genomes reveal the molecular basis of ectomycorrhizal truffle lifestyle.</title>
        <authorList>
            <person name="Murat C."/>
            <person name="Payen T."/>
            <person name="Noel B."/>
            <person name="Kuo A."/>
            <person name="Morin E."/>
            <person name="Chen J."/>
            <person name="Kohler A."/>
            <person name="Krizsan K."/>
            <person name="Balestrini R."/>
            <person name="Da Silva C."/>
            <person name="Montanini B."/>
            <person name="Hainaut M."/>
            <person name="Levati E."/>
            <person name="Barry K.W."/>
            <person name="Belfiori B."/>
            <person name="Cichocki N."/>
            <person name="Clum A."/>
            <person name="Dockter R.B."/>
            <person name="Fauchery L."/>
            <person name="Guy J."/>
            <person name="Iotti M."/>
            <person name="Le Tacon F."/>
            <person name="Lindquist E.A."/>
            <person name="Lipzen A."/>
            <person name="Malagnac F."/>
            <person name="Mello A."/>
            <person name="Molinier V."/>
            <person name="Miyauchi S."/>
            <person name="Poulain J."/>
            <person name="Riccioni C."/>
            <person name="Rubini A."/>
            <person name="Sitrit Y."/>
            <person name="Splivallo R."/>
            <person name="Traeger S."/>
            <person name="Wang M."/>
            <person name="Zifcakova L."/>
            <person name="Wipf D."/>
            <person name="Zambonelli A."/>
            <person name="Paolocci F."/>
            <person name="Nowrousian M."/>
            <person name="Ottonello S."/>
            <person name="Baldrian P."/>
            <person name="Spatafora J.W."/>
            <person name="Henrissat B."/>
            <person name="Nagy L.G."/>
            <person name="Aury J.M."/>
            <person name="Wincker P."/>
            <person name="Grigoriev I.V."/>
            <person name="Bonfante P."/>
            <person name="Martin F.M."/>
        </authorList>
    </citation>
    <scope>NUCLEOTIDE SEQUENCE [LARGE SCALE GENOMIC DNA]</scope>
    <source>
        <strain evidence="4 5">CCBAS932</strain>
    </source>
</reference>
<dbReference type="InParanoid" id="A0A3N4KWS5"/>
<gene>
    <name evidence="4" type="ORF">P167DRAFT_483648</name>
</gene>
<name>A0A3N4KWS5_9PEZI</name>
<dbReference type="PROSITE" id="PS50297">
    <property type="entry name" value="ANK_REP_REGION"/>
    <property type="match status" value="4"/>
</dbReference>
<evidence type="ECO:0000256" key="2">
    <source>
        <dbReference type="ARBA" id="ARBA00023043"/>
    </source>
</evidence>
<organism evidence="4 5">
    <name type="scientific">Morchella conica CCBAS932</name>
    <dbReference type="NCBI Taxonomy" id="1392247"/>
    <lineage>
        <taxon>Eukaryota</taxon>
        <taxon>Fungi</taxon>
        <taxon>Dikarya</taxon>
        <taxon>Ascomycota</taxon>
        <taxon>Pezizomycotina</taxon>
        <taxon>Pezizomycetes</taxon>
        <taxon>Pezizales</taxon>
        <taxon>Morchellaceae</taxon>
        <taxon>Morchella</taxon>
    </lineage>
</organism>
<feature type="repeat" description="ANK" evidence="3">
    <location>
        <begin position="90"/>
        <end position="122"/>
    </location>
</feature>
<accession>A0A3N4KWS5</accession>
<dbReference type="EMBL" id="ML119115">
    <property type="protein sequence ID" value="RPB14990.1"/>
    <property type="molecule type" value="Genomic_DNA"/>
</dbReference>
<keyword evidence="1" id="KW-0677">Repeat</keyword>
<dbReference type="AlphaFoldDB" id="A0A3N4KWS5"/>
<dbReference type="SMART" id="SM00248">
    <property type="entry name" value="ANK"/>
    <property type="match status" value="4"/>
</dbReference>
<dbReference type="InterPro" id="IPR002110">
    <property type="entry name" value="Ankyrin_rpt"/>
</dbReference>
<feature type="non-terminal residue" evidence="4">
    <location>
        <position position="161"/>
    </location>
</feature>
<evidence type="ECO:0000313" key="4">
    <source>
        <dbReference type="EMBL" id="RPB14990.1"/>
    </source>
</evidence>
<dbReference type="InterPro" id="IPR036770">
    <property type="entry name" value="Ankyrin_rpt-contain_sf"/>
</dbReference>
<dbReference type="Proteomes" id="UP000277580">
    <property type="component" value="Unassembled WGS sequence"/>
</dbReference>
<dbReference type="SUPFAM" id="SSF48403">
    <property type="entry name" value="Ankyrin repeat"/>
    <property type="match status" value="1"/>
</dbReference>
<feature type="repeat" description="ANK" evidence="3">
    <location>
        <begin position="22"/>
        <end position="54"/>
    </location>
</feature>
<evidence type="ECO:0000313" key="5">
    <source>
        <dbReference type="Proteomes" id="UP000277580"/>
    </source>
</evidence>
<dbReference type="Gene3D" id="1.25.40.20">
    <property type="entry name" value="Ankyrin repeat-containing domain"/>
    <property type="match status" value="2"/>
</dbReference>
<keyword evidence="2 3" id="KW-0040">ANK repeat</keyword>
<protein>
    <submittedName>
        <fullName evidence="4">Ankyrin</fullName>
    </submittedName>
</protein>
<feature type="repeat" description="ANK" evidence="3">
    <location>
        <begin position="55"/>
        <end position="87"/>
    </location>
</feature>